<dbReference type="InterPro" id="IPR036938">
    <property type="entry name" value="PAP2/HPO_sf"/>
</dbReference>
<evidence type="ECO:0000256" key="3">
    <source>
        <dbReference type="ARBA" id="ARBA00022692"/>
    </source>
</evidence>
<evidence type="ECO:0000313" key="10">
    <source>
        <dbReference type="Proteomes" id="UP000838412"/>
    </source>
</evidence>
<dbReference type="Proteomes" id="UP000838412">
    <property type="component" value="Chromosome 10"/>
</dbReference>
<dbReference type="SUPFAM" id="SSF48317">
    <property type="entry name" value="Acid phosphatase/Vanadium-dependent haloperoxidase"/>
    <property type="match status" value="1"/>
</dbReference>
<dbReference type="OrthoDB" id="8907274at2759"/>
<feature type="region of interest" description="Disordered" evidence="6">
    <location>
        <begin position="295"/>
        <end position="334"/>
    </location>
</feature>
<protein>
    <submittedName>
        <fullName evidence="9">PLPP1 protein</fullName>
    </submittedName>
</protein>
<dbReference type="InterPro" id="IPR043216">
    <property type="entry name" value="PAP-like"/>
</dbReference>
<evidence type="ECO:0000256" key="7">
    <source>
        <dbReference type="SAM" id="Phobius"/>
    </source>
</evidence>
<feature type="transmembrane region" description="Helical" evidence="7">
    <location>
        <begin position="199"/>
        <end position="218"/>
    </location>
</feature>
<proteinExistence type="inferred from homology"/>
<name>A0A8J9VHI6_BRALA</name>
<keyword evidence="5 7" id="KW-0472">Membrane</keyword>
<dbReference type="Pfam" id="PF01569">
    <property type="entry name" value="PAP2"/>
    <property type="match status" value="1"/>
</dbReference>
<feature type="transmembrane region" description="Helical" evidence="7">
    <location>
        <begin position="230"/>
        <end position="250"/>
    </location>
</feature>
<feature type="transmembrane region" description="Helical" evidence="7">
    <location>
        <begin position="127"/>
        <end position="148"/>
    </location>
</feature>
<evidence type="ECO:0000256" key="5">
    <source>
        <dbReference type="ARBA" id="ARBA00023136"/>
    </source>
</evidence>
<dbReference type="PANTHER" id="PTHR10165:SF103">
    <property type="entry name" value="PHOSPHOLIPID PHOSPHATASE HOMOLOG 1.2 HOMOLOG"/>
    <property type="match status" value="1"/>
</dbReference>
<dbReference type="InterPro" id="IPR000326">
    <property type="entry name" value="PAP2/HPO"/>
</dbReference>
<dbReference type="GO" id="GO:0005886">
    <property type="term" value="C:plasma membrane"/>
    <property type="evidence" value="ECO:0007669"/>
    <property type="project" value="TreeGrafter"/>
</dbReference>
<feature type="transmembrane region" description="Helical" evidence="7">
    <location>
        <begin position="84"/>
        <end position="106"/>
    </location>
</feature>
<dbReference type="PANTHER" id="PTHR10165">
    <property type="entry name" value="LIPID PHOSPHATE PHOSPHATASE"/>
    <property type="match status" value="1"/>
</dbReference>
<dbReference type="GO" id="GO:0008195">
    <property type="term" value="F:phosphatidate phosphatase activity"/>
    <property type="evidence" value="ECO:0007669"/>
    <property type="project" value="TreeGrafter"/>
</dbReference>
<dbReference type="GO" id="GO:0007165">
    <property type="term" value="P:signal transduction"/>
    <property type="evidence" value="ECO:0007669"/>
    <property type="project" value="TreeGrafter"/>
</dbReference>
<dbReference type="SMART" id="SM00014">
    <property type="entry name" value="acidPPc"/>
    <property type="match status" value="1"/>
</dbReference>
<dbReference type="GO" id="GO:0046839">
    <property type="term" value="P:phospholipid dephosphorylation"/>
    <property type="evidence" value="ECO:0007669"/>
    <property type="project" value="TreeGrafter"/>
</dbReference>
<comment type="subcellular location">
    <subcellularLocation>
        <location evidence="1">Membrane</location>
        <topology evidence="1">Multi-pass membrane protein</topology>
    </subcellularLocation>
</comment>
<gene>
    <name evidence="9" type="primary">PLPP1</name>
    <name evidence="9" type="ORF">BLAG_LOCUS2662</name>
</gene>
<dbReference type="GO" id="GO:0006644">
    <property type="term" value="P:phospholipid metabolic process"/>
    <property type="evidence" value="ECO:0007669"/>
    <property type="project" value="InterPro"/>
</dbReference>
<feature type="domain" description="Phosphatidic acid phosphatase type 2/haloperoxidase" evidence="8">
    <location>
        <begin position="131"/>
        <end position="277"/>
    </location>
</feature>
<feature type="transmembrane region" description="Helical" evidence="7">
    <location>
        <begin position="262"/>
        <end position="284"/>
    </location>
</feature>
<dbReference type="AlphaFoldDB" id="A0A8J9VHI6"/>
<accession>A0A8J9VHI6</accession>
<evidence type="ECO:0000313" key="9">
    <source>
        <dbReference type="EMBL" id="CAH1237860.1"/>
    </source>
</evidence>
<keyword evidence="10" id="KW-1185">Reference proteome</keyword>
<dbReference type="CDD" id="cd03384">
    <property type="entry name" value="PAP2_wunen"/>
    <property type="match status" value="1"/>
</dbReference>
<evidence type="ECO:0000256" key="2">
    <source>
        <dbReference type="ARBA" id="ARBA00008816"/>
    </source>
</evidence>
<sequence>MRAMSAVTSAMVLNMSKTVAVRAPRMAMGSKGRSEGSKGRRTLKDHSERSTGIEWFAGTPTKRGFFCDDQTISYPFHESTVPEWMLIVLGAGIPTICMLVGEAVFIHRSFEGEETKKFPFRQYFARVHKTVGIFVFGGFSTQCLTDIFKFTIGRLRPDFLSVCAPDYSTFNCTDAMGQYVYVTDYVCTGDHHEIRESRLSFLSGRASMSFFFMVYLALYLQTRINWRQSLVLKPFLQVLAVIVAQLTMLSRIYDNKNHGSDVLAGSVLGTIIALLVGLFVSDLFPKTLWKYDQSVGQEEATPKPDEDEERPQEMVAIDNGDDGKRNLPGMTTDM</sequence>
<evidence type="ECO:0000256" key="6">
    <source>
        <dbReference type="SAM" id="MobiDB-lite"/>
    </source>
</evidence>
<feature type="region of interest" description="Disordered" evidence="6">
    <location>
        <begin position="25"/>
        <end position="48"/>
    </location>
</feature>
<keyword evidence="3 7" id="KW-0812">Transmembrane</keyword>
<evidence type="ECO:0000256" key="1">
    <source>
        <dbReference type="ARBA" id="ARBA00004141"/>
    </source>
</evidence>
<feature type="compositionally biased region" description="Basic and acidic residues" evidence="6">
    <location>
        <begin position="32"/>
        <end position="48"/>
    </location>
</feature>
<evidence type="ECO:0000256" key="4">
    <source>
        <dbReference type="ARBA" id="ARBA00022989"/>
    </source>
</evidence>
<dbReference type="Gene3D" id="1.20.144.10">
    <property type="entry name" value="Phosphatidic acid phosphatase type 2/haloperoxidase"/>
    <property type="match status" value="1"/>
</dbReference>
<comment type="similarity">
    <text evidence="2">Belongs to the PA-phosphatase related phosphoesterase family.</text>
</comment>
<evidence type="ECO:0000259" key="8">
    <source>
        <dbReference type="SMART" id="SM00014"/>
    </source>
</evidence>
<reference evidence="9" key="1">
    <citation type="submission" date="2022-01" db="EMBL/GenBank/DDBJ databases">
        <authorList>
            <person name="Braso-Vives M."/>
        </authorList>
    </citation>
    <scope>NUCLEOTIDE SEQUENCE</scope>
</reference>
<organism evidence="9 10">
    <name type="scientific">Branchiostoma lanceolatum</name>
    <name type="common">Common lancelet</name>
    <name type="synonym">Amphioxus lanceolatum</name>
    <dbReference type="NCBI Taxonomy" id="7740"/>
    <lineage>
        <taxon>Eukaryota</taxon>
        <taxon>Metazoa</taxon>
        <taxon>Chordata</taxon>
        <taxon>Cephalochordata</taxon>
        <taxon>Leptocardii</taxon>
        <taxon>Amphioxiformes</taxon>
        <taxon>Branchiostomatidae</taxon>
        <taxon>Branchiostoma</taxon>
    </lineage>
</organism>
<dbReference type="EMBL" id="OV696695">
    <property type="protein sequence ID" value="CAH1237860.1"/>
    <property type="molecule type" value="Genomic_DNA"/>
</dbReference>
<keyword evidence="4 7" id="KW-1133">Transmembrane helix</keyword>